<feature type="domain" description="DUF4550" evidence="2">
    <location>
        <begin position="141"/>
        <end position="234"/>
    </location>
</feature>
<name>A0ABD0XXJ0_UMBPY</name>
<dbReference type="Proteomes" id="UP001557470">
    <property type="component" value="Unassembled WGS sequence"/>
</dbReference>
<feature type="region of interest" description="Disordered" evidence="1">
    <location>
        <begin position="1206"/>
        <end position="1226"/>
    </location>
</feature>
<sequence>MEFRLLCEELDNQGPQPSSQESHFGEQTNKAGCGGARERGREDMSSGGHNEGQGCPEEKKTNTAFRSPLNVHITANCKRSPDYMTCTNSRDVSYIVTWSVTIAIAIPKGEDSGQLKELILSVKKSKSVKSSRRLAALKALSYYHIEYNLLPGEQDPIKVDLVMFGPIAKIYMENETKVLKPWHEDGQVWLGWTQSVNVTVTRELLIKLVTHKFTLRIWDTKDRVCAKARYDRPKLFQLPQSRPGEDQDVGGIKSMVYKLRSGFDEDNPRTRYSKKRQDTECIDSKKFSEPHSATAETRRSTEGVTTSEKVSFSTASIRHPGPEVTDLEHCEARSVAEDLSSIDLKHDGQVEQESALSKPAQKKSTLDQFLNDTKETINSSSKTSISLMESVSVKEKKKASTKMALESPADTRHIRMDGVASGELSLVNFLAGDHCLTDHLVTYSSAVHQGFCSISLNRPLISEELKAELNPLVITILSASSLPSTPVPLSVLEGKCLPVYCQYQFHHMPLHRTKGHEHSTDVYFKDVNVILTGLLSPAELVEYLRGPPLKIEVHDRDRPFENANTSPALFGNSSNYDSLSSVVLVSGKPTSHNTFSGKSERYNPCGIAKLNLSDLLLGQHTLKVNLPILCSEQPTLLGRDCERLIAARPGNGAVDEAEQEAIPMGHYLDANSQLKVHVEIACPLKVESSDGESDCYFGRIIYMFKYTNVSVMSQLRSELLRINAGAFQLEDQSNETVERALSGYTLAALERERRDLDVVTGFHLLDKQIHLFVLEGIAHKAIRRLWDTVPMKLSGPEEDHVMVLYNSSLSFTKRLYDLLDISFTPVHLFQPLTTIMRQPLVYVRDMVPYTCFQAMSRLSILIQLRKLKEVVHNDLFPSAEMILSMKKELGEVHPGNWWQGLQDNGLLEANVSSNHDTEIKHCCLDTHNTPDQCWKQSMDSQQLNNLTKDFIQAKIAEVPQASVKLQKARPAVLVAPEEGRHTHNYSIQTRNDTELELPRHALAQSPDRTYSHQYHSATVHVQDADDERSDTHAQNRATRKTKESFIYPSFKSSIEANKHPRLPDEARREELRMPWKENVLHSNILRAPLPQRDIRPWIKDDGMELYIKPPAFFSTVQPFSIQLAGEILEREQQQCQYYRGLRKVLPDARHTSHRSRVPEFSCHMGAAGPGKMLGMLKDQPMKYSLRKPGLVLKPMPVLSVIQHPQLGPGSSGVETDESKSFAPGPYQNHRLSWDKNIIPRHASFYNKYHFKAFLKEKTFQYKRSAPPLTDVERRVSVFQHRSTPYDIRQTAESSQSQAARSIVETRTHTDVTLHIQ</sequence>
<feature type="compositionally biased region" description="Polar residues" evidence="1">
    <location>
        <begin position="302"/>
        <end position="316"/>
    </location>
</feature>
<dbReference type="EMBL" id="JAGEUA010000002">
    <property type="protein sequence ID" value="KAL1007865.1"/>
    <property type="molecule type" value="Genomic_DNA"/>
</dbReference>
<organism evidence="3 4">
    <name type="scientific">Umbra pygmaea</name>
    <name type="common">Eastern mudminnow</name>
    <dbReference type="NCBI Taxonomy" id="75934"/>
    <lineage>
        <taxon>Eukaryota</taxon>
        <taxon>Metazoa</taxon>
        <taxon>Chordata</taxon>
        <taxon>Craniata</taxon>
        <taxon>Vertebrata</taxon>
        <taxon>Euteleostomi</taxon>
        <taxon>Actinopterygii</taxon>
        <taxon>Neopterygii</taxon>
        <taxon>Teleostei</taxon>
        <taxon>Protacanthopterygii</taxon>
        <taxon>Esociformes</taxon>
        <taxon>Umbridae</taxon>
        <taxon>Umbra</taxon>
    </lineage>
</organism>
<evidence type="ECO:0000313" key="3">
    <source>
        <dbReference type="EMBL" id="KAL1007865.1"/>
    </source>
</evidence>
<feature type="compositionally biased region" description="Basic and acidic residues" evidence="1">
    <location>
        <begin position="267"/>
        <end position="289"/>
    </location>
</feature>
<gene>
    <name evidence="3" type="ORF">UPYG_G00092710</name>
</gene>
<evidence type="ECO:0000313" key="4">
    <source>
        <dbReference type="Proteomes" id="UP001557470"/>
    </source>
</evidence>
<dbReference type="PANTHER" id="PTHR33667:SF7">
    <property type="entry name" value="RIKEN CDNA 1810020O05 GENE"/>
    <property type="match status" value="1"/>
</dbReference>
<feature type="compositionally biased region" description="Polar residues" evidence="1">
    <location>
        <begin position="13"/>
        <end position="30"/>
    </location>
</feature>
<feature type="region of interest" description="Disordered" evidence="1">
    <location>
        <begin position="1019"/>
        <end position="1041"/>
    </location>
</feature>
<protein>
    <recommendedName>
        <fullName evidence="2">DUF4550 domain-containing protein</fullName>
    </recommendedName>
</protein>
<feature type="region of interest" description="Disordered" evidence="1">
    <location>
        <begin position="1291"/>
        <end position="1316"/>
    </location>
</feature>
<keyword evidence="4" id="KW-1185">Reference proteome</keyword>
<feature type="region of interest" description="Disordered" evidence="1">
    <location>
        <begin position="10"/>
        <end position="63"/>
    </location>
</feature>
<feature type="compositionally biased region" description="Basic and acidic residues" evidence="1">
    <location>
        <begin position="1303"/>
        <end position="1316"/>
    </location>
</feature>
<dbReference type="InterPro" id="IPR027876">
    <property type="entry name" value="DUF4550"/>
</dbReference>
<reference evidence="3 4" key="1">
    <citation type="submission" date="2024-06" db="EMBL/GenBank/DDBJ databases">
        <authorList>
            <person name="Pan Q."/>
            <person name="Wen M."/>
            <person name="Jouanno E."/>
            <person name="Zahm M."/>
            <person name="Klopp C."/>
            <person name="Cabau C."/>
            <person name="Louis A."/>
            <person name="Berthelot C."/>
            <person name="Parey E."/>
            <person name="Roest Crollius H."/>
            <person name="Montfort J."/>
            <person name="Robinson-Rechavi M."/>
            <person name="Bouchez O."/>
            <person name="Lampietro C."/>
            <person name="Lopez Roques C."/>
            <person name="Donnadieu C."/>
            <person name="Postlethwait J."/>
            <person name="Bobe J."/>
            <person name="Verreycken H."/>
            <person name="Guiguen Y."/>
        </authorList>
    </citation>
    <scope>NUCLEOTIDE SEQUENCE [LARGE SCALE GENOMIC DNA]</scope>
    <source>
        <strain evidence="3">Up_M1</strain>
        <tissue evidence="3">Testis</tissue>
    </source>
</reference>
<dbReference type="PANTHER" id="PTHR33667">
    <property type="entry name" value="SI:DKEY-57N24.6"/>
    <property type="match status" value="1"/>
</dbReference>
<comment type="caution">
    <text evidence="3">The sequence shown here is derived from an EMBL/GenBank/DDBJ whole genome shotgun (WGS) entry which is preliminary data.</text>
</comment>
<dbReference type="Pfam" id="PF15084">
    <property type="entry name" value="DUF4550"/>
    <property type="match status" value="1"/>
</dbReference>
<evidence type="ECO:0000259" key="2">
    <source>
        <dbReference type="Pfam" id="PF15084"/>
    </source>
</evidence>
<proteinExistence type="predicted"/>
<accession>A0ABD0XXJ0</accession>
<feature type="region of interest" description="Disordered" evidence="1">
    <location>
        <begin position="267"/>
        <end position="325"/>
    </location>
</feature>
<evidence type="ECO:0000256" key="1">
    <source>
        <dbReference type="SAM" id="MobiDB-lite"/>
    </source>
</evidence>